<feature type="signal peptide" evidence="6">
    <location>
        <begin position="1"/>
        <end position="33"/>
    </location>
</feature>
<dbReference type="EMBL" id="GBXI01004638">
    <property type="protein sequence ID" value="JAD09654.1"/>
    <property type="molecule type" value="Transcribed_RNA"/>
</dbReference>
<dbReference type="Gene3D" id="1.20.120.980">
    <property type="entry name" value="Serine carboxypeptidase S28, SKS domain"/>
    <property type="match status" value="1"/>
</dbReference>
<dbReference type="GO" id="GO:0070008">
    <property type="term" value="F:serine-type exopeptidase activity"/>
    <property type="evidence" value="ECO:0007669"/>
    <property type="project" value="InterPro"/>
</dbReference>
<name>A0A0A1XMQ0_ZEUCU</name>
<accession>A0A0A1XMQ0</accession>
<evidence type="ECO:0000256" key="3">
    <source>
        <dbReference type="ARBA" id="ARBA00022729"/>
    </source>
</evidence>
<dbReference type="GO" id="GO:0006508">
    <property type="term" value="P:proteolysis"/>
    <property type="evidence" value="ECO:0007669"/>
    <property type="project" value="UniProtKB-KW"/>
</dbReference>
<keyword evidence="5" id="KW-0325">Glycoprotein</keyword>
<evidence type="ECO:0000256" key="4">
    <source>
        <dbReference type="ARBA" id="ARBA00022801"/>
    </source>
</evidence>
<dbReference type="Gene3D" id="3.40.50.1820">
    <property type="entry name" value="alpha/beta hydrolase"/>
    <property type="match status" value="1"/>
</dbReference>
<keyword evidence="3 6" id="KW-0732">Signal</keyword>
<dbReference type="FunFam" id="1.20.120.980:FF:000003">
    <property type="entry name" value="Serine protease 16"/>
    <property type="match status" value="1"/>
</dbReference>
<sequence length="511" mass="58392">MSCSLPTLISCHLQLAAICLLIFTFNNIDNANAIGLHRGGRRIIDEPSKQQTPIDTPEPEENWFKQKLDHFDGRQQNITWKQRYFMNEKFYRNDSNAPIFLTIGGELAISPRWVTMGTWIRFAEHFGAMCFHLEHRFYGKSQPKSDLSYENLKFLSSKQALEDVAYFIRSMNQKYTFNSKQKWIVFGGSYPGALAAWARQKYPHLIYGAISSSAPLLAKVDFVEYFEVVKASLATHSNNCLRAFGHAFAELETLTRHAIGQRNLDEKFNTCTPIGESITNPLDMSNFFQTLADNIAGVVQFNKDNRPGVDYTIDDVCNVMVNSTIGPPFERLGIVNGMLLEDSKKKCLDYKYDNMLTEMRNISWFAEVANGTRQWTYQTCNEFGFYQTSNNKTDTFGDRFKVDFFIKQCMDIYSESMNAKYLEQVVSQTNAFYGGLSPKSTNVLYVHGSIDPWHAIGMTESKNPNIPTVYIEGTAHCADMYEPLQTDPPQLIEARNKILKYLVQLLENSES</sequence>
<dbReference type="MEROPS" id="S28.003"/>
<keyword evidence="2 8" id="KW-0645">Protease</keyword>
<dbReference type="PANTHER" id="PTHR11010">
    <property type="entry name" value="PROTEASE S28 PRO-X CARBOXYPEPTIDASE-RELATED"/>
    <property type="match status" value="1"/>
</dbReference>
<evidence type="ECO:0000313" key="8">
    <source>
        <dbReference type="EMBL" id="JAD12624.1"/>
    </source>
</evidence>
<evidence type="ECO:0000256" key="2">
    <source>
        <dbReference type="ARBA" id="ARBA00022670"/>
    </source>
</evidence>
<organism evidence="8">
    <name type="scientific">Zeugodacus cucurbitae</name>
    <name type="common">Melon fruit fly</name>
    <name type="synonym">Bactrocera cucurbitae</name>
    <dbReference type="NCBI Taxonomy" id="28588"/>
    <lineage>
        <taxon>Eukaryota</taxon>
        <taxon>Metazoa</taxon>
        <taxon>Ecdysozoa</taxon>
        <taxon>Arthropoda</taxon>
        <taxon>Hexapoda</taxon>
        <taxon>Insecta</taxon>
        <taxon>Pterygota</taxon>
        <taxon>Neoptera</taxon>
        <taxon>Endopterygota</taxon>
        <taxon>Diptera</taxon>
        <taxon>Brachycera</taxon>
        <taxon>Muscomorpha</taxon>
        <taxon>Tephritoidea</taxon>
        <taxon>Tephritidae</taxon>
        <taxon>Zeugodacus</taxon>
        <taxon>Zeugodacus</taxon>
    </lineage>
</organism>
<reference evidence="8" key="2">
    <citation type="journal article" date="2015" name="Gigascience">
        <title>Reconstructing a comprehensive transcriptome assembly of a white-pupal translocated strain of the pest fruit fly Bactrocera cucurbitae.</title>
        <authorList>
            <person name="Sim S.B."/>
            <person name="Calla B."/>
            <person name="Hall B."/>
            <person name="DeRego T."/>
            <person name="Geib S.M."/>
        </authorList>
    </citation>
    <scope>NUCLEOTIDE SEQUENCE</scope>
</reference>
<dbReference type="InterPro" id="IPR029058">
    <property type="entry name" value="AB_hydrolase_fold"/>
</dbReference>
<comment type="similarity">
    <text evidence="1">Belongs to the peptidase S28 family.</text>
</comment>
<feature type="chain" id="PRO_5011029487" evidence="6">
    <location>
        <begin position="34"/>
        <end position="511"/>
    </location>
</feature>
<keyword evidence="4" id="KW-0378">Hydrolase</keyword>
<reference evidence="8" key="1">
    <citation type="submission" date="2014-11" db="EMBL/GenBank/DDBJ databases">
        <authorList>
            <person name="Geib S."/>
        </authorList>
    </citation>
    <scope>NUCLEOTIDE SEQUENCE</scope>
</reference>
<dbReference type="AlphaFoldDB" id="A0A0A1XMQ0"/>
<proteinExistence type="inferred from homology"/>
<dbReference type="PANTHER" id="PTHR11010:SF117">
    <property type="entry name" value="SERINE PROTEASE 16"/>
    <property type="match status" value="1"/>
</dbReference>
<dbReference type="EMBL" id="GBXI01001668">
    <property type="protein sequence ID" value="JAD12624.1"/>
    <property type="molecule type" value="Transcribed_RNA"/>
</dbReference>
<evidence type="ECO:0000256" key="5">
    <source>
        <dbReference type="ARBA" id="ARBA00023180"/>
    </source>
</evidence>
<evidence type="ECO:0000313" key="7">
    <source>
        <dbReference type="EMBL" id="JAD09654.1"/>
    </source>
</evidence>
<dbReference type="SUPFAM" id="SSF53474">
    <property type="entry name" value="alpha/beta-Hydrolases"/>
    <property type="match status" value="1"/>
</dbReference>
<dbReference type="Pfam" id="PF05577">
    <property type="entry name" value="Peptidase_S28"/>
    <property type="match status" value="1"/>
</dbReference>
<evidence type="ECO:0000256" key="1">
    <source>
        <dbReference type="ARBA" id="ARBA00011079"/>
    </source>
</evidence>
<dbReference type="InterPro" id="IPR042269">
    <property type="entry name" value="Ser_carbopepase_S28_SKS"/>
</dbReference>
<gene>
    <name evidence="8" type="primary">K12H4.7_0</name>
    <name evidence="7" type="synonym">K12H4.7_1</name>
    <name evidence="8" type="ORF">g.7378</name>
    <name evidence="7" type="ORF">g.7380</name>
</gene>
<dbReference type="GO" id="GO:0008239">
    <property type="term" value="F:dipeptidyl-peptidase activity"/>
    <property type="evidence" value="ECO:0007669"/>
    <property type="project" value="TreeGrafter"/>
</dbReference>
<protein>
    <submittedName>
        <fullName evidence="8">Putative serine protease K12H4.7</fullName>
    </submittedName>
</protein>
<dbReference type="InterPro" id="IPR008758">
    <property type="entry name" value="Peptidase_S28"/>
</dbReference>
<evidence type="ECO:0000256" key="6">
    <source>
        <dbReference type="SAM" id="SignalP"/>
    </source>
</evidence>